<keyword evidence="4" id="KW-1185">Reference proteome</keyword>
<accession>A0ABW2IPB9</accession>
<proteinExistence type="predicted"/>
<name>A0ABW2IPB9_9PROT</name>
<evidence type="ECO:0000313" key="3">
    <source>
        <dbReference type="EMBL" id="MFC7292804.1"/>
    </source>
</evidence>
<comment type="caution">
    <text evidence="3">The sequence shown here is derived from an EMBL/GenBank/DDBJ whole genome shotgun (WGS) entry which is preliminary data.</text>
</comment>
<dbReference type="RefSeq" id="WP_382168538.1">
    <property type="nucleotide sequence ID" value="NZ_JBHTBR010000005.1"/>
</dbReference>
<dbReference type="SUPFAM" id="SSF56672">
    <property type="entry name" value="DNA/RNA polymerases"/>
    <property type="match status" value="1"/>
</dbReference>
<organism evidence="3 4">
    <name type="scientific">Hirschia litorea</name>
    <dbReference type="NCBI Taxonomy" id="1199156"/>
    <lineage>
        <taxon>Bacteria</taxon>
        <taxon>Pseudomonadati</taxon>
        <taxon>Pseudomonadota</taxon>
        <taxon>Alphaproteobacteria</taxon>
        <taxon>Hyphomonadales</taxon>
        <taxon>Hyphomonadaceae</taxon>
        <taxon>Hirschia</taxon>
    </lineage>
</organism>
<dbReference type="PANTHER" id="PTHR35369:SF2">
    <property type="entry name" value="BLR3025 PROTEIN"/>
    <property type="match status" value="1"/>
</dbReference>
<evidence type="ECO:0000259" key="2">
    <source>
        <dbReference type="Pfam" id="PF00817"/>
    </source>
</evidence>
<dbReference type="InterPro" id="IPR050356">
    <property type="entry name" value="SulA_CellDiv_inhibitor"/>
</dbReference>
<dbReference type="CDD" id="cd03468">
    <property type="entry name" value="PolY_like"/>
    <property type="match status" value="1"/>
</dbReference>
<reference evidence="4" key="1">
    <citation type="journal article" date="2019" name="Int. J. Syst. Evol. Microbiol.">
        <title>The Global Catalogue of Microorganisms (GCM) 10K type strain sequencing project: providing services to taxonomists for standard genome sequencing and annotation.</title>
        <authorList>
            <consortium name="The Broad Institute Genomics Platform"/>
            <consortium name="The Broad Institute Genome Sequencing Center for Infectious Disease"/>
            <person name="Wu L."/>
            <person name="Ma J."/>
        </authorList>
    </citation>
    <scope>NUCLEOTIDE SEQUENCE [LARGE SCALE GENOMIC DNA]</scope>
    <source>
        <strain evidence="4">CCUG 51308</strain>
    </source>
</reference>
<keyword evidence="1" id="KW-0227">DNA damage</keyword>
<sequence length="528" mass="59353">MMMKRYLYVYFPAWPLDRLRRAKYQQLQARPSILEKPPKSVPFVLVEKCRNGVEIVAANPIAQSQNVHAGLAFTDARARVPNLVFEEIDRIADARALSKLVDWMVRFSPSVSIDGDDALIMETTGLDHLFGGEAKLIEQVSACLRTNGYVSKIAIAGTPGAANALARYCNIGDVFVSQPSRERQDLAGLPVGALRLSDKTVQLLRKFGLTRIDQLYGLERKALMRRFASREAVDAVVLRLDQALGLRHEPLKPVIAEPEWVVRLPCPEPVAAQEGVEYALDQLIPQLCQKLDMHGVGARDFCFYAFGVDAKCSQINASSASAVRDAQHIRRLLGEHVETINPGFGIDLFMLSAARTESLDHDARPLAVDMMGGFDGEAFIRLADRLVVRLGEKAVQMPASYKSHVPERSEGFSNFATHLMKVQSVPCFMGPRPLRMFEVPEHVEVMAEVPDGPPARLIWRCVMRKIVKADGPERIAPEWWKLSEKGARARDYYRIEDEEGYRYWIYRNGLYDDNRGGIPQWYMHGVFA</sequence>
<dbReference type="PANTHER" id="PTHR35369">
    <property type="entry name" value="BLR3025 PROTEIN-RELATED"/>
    <property type="match status" value="1"/>
</dbReference>
<dbReference type="InterPro" id="IPR001126">
    <property type="entry name" value="UmuC"/>
</dbReference>
<evidence type="ECO:0000313" key="4">
    <source>
        <dbReference type="Proteomes" id="UP001596492"/>
    </source>
</evidence>
<dbReference type="InterPro" id="IPR043502">
    <property type="entry name" value="DNA/RNA_pol_sf"/>
</dbReference>
<dbReference type="EMBL" id="JBHTBR010000005">
    <property type="protein sequence ID" value="MFC7292804.1"/>
    <property type="molecule type" value="Genomic_DNA"/>
</dbReference>
<dbReference type="Pfam" id="PF00817">
    <property type="entry name" value="IMS"/>
    <property type="match status" value="1"/>
</dbReference>
<evidence type="ECO:0000256" key="1">
    <source>
        <dbReference type="ARBA" id="ARBA00022763"/>
    </source>
</evidence>
<gene>
    <name evidence="3" type="ORF">ACFQS8_14320</name>
</gene>
<protein>
    <submittedName>
        <fullName evidence="3">Y-family DNA polymerase</fullName>
    </submittedName>
</protein>
<feature type="domain" description="UmuC" evidence="2">
    <location>
        <begin position="39"/>
        <end position="163"/>
    </location>
</feature>
<dbReference type="Proteomes" id="UP001596492">
    <property type="component" value="Unassembled WGS sequence"/>
</dbReference>